<keyword evidence="2" id="KW-1133">Transmembrane helix</keyword>
<evidence type="ECO:0000256" key="2">
    <source>
        <dbReference type="SAM" id="Phobius"/>
    </source>
</evidence>
<proteinExistence type="predicted"/>
<reference evidence="4" key="1">
    <citation type="journal article" date="2019" name="Int. J. Syst. Evol. Microbiol.">
        <title>The Global Catalogue of Microorganisms (GCM) 10K type strain sequencing project: providing services to taxonomists for standard genome sequencing and annotation.</title>
        <authorList>
            <consortium name="The Broad Institute Genomics Platform"/>
            <consortium name="The Broad Institute Genome Sequencing Center for Infectious Disease"/>
            <person name="Wu L."/>
            <person name="Ma J."/>
        </authorList>
    </citation>
    <scope>NUCLEOTIDE SEQUENCE [LARGE SCALE GENOMIC DNA]</scope>
    <source>
        <strain evidence="4">KCTC 42087</strain>
    </source>
</reference>
<evidence type="ECO:0000256" key="1">
    <source>
        <dbReference type="SAM" id="MobiDB-lite"/>
    </source>
</evidence>
<evidence type="ECO:0000313" key="4">
    <source>
        <dbReference type="Proteomes" id="UP001596074"/>
    </source>
</evidence>
<feature type="compositionally biased region" description="Basic and acidic residues" evidence="1">
    <location>
        <begin position="110"/>
        <end position="123"/>
    </location>
</feature>
<name>A0ABW1AES8_9ACTN</name>
<evidence type="ECO:0000313" key="3">
    <source>
        <dbReference type="EMBL" id="MFC5753024.1"/>
    </source>
</evidence>
<accession>A0ABW1AES8</accession>
<feature type="compositionally biased region" description="Low complexity" evidence="1">
    <location>
        <begin position="89"/>
        <end position="100"/>
    </location>
</feature>
<keyword evidence="2" id="KW-0812">Transmembrane</keyword>
<gene>
    <name evidence="3" type="ORF">ACFPZN_46055</name>
</gene>
<keyword evidence="2" id="KW-0472">Membrane</keyword>
<dbReference type="Proteomes" id="UP001596074">
    <property type="component" value="Unassembled WGS sequence"/>
</dbReference>
<feature type="transmembrane region" description="Helical" evidence="2">
    <location>
        <begin position="39"/>
        <end position="59"/>
    </location>
</feature>
<comment type="caution">
    <text evidence="3">The sequence shown here is derived from an EMBL/GenBank/DDBJ whole genome shotgun (WGS) entry which is preliminary data.</text>
</comment>
<dbReference type="RefSeq" id="WP_378289614.1">
    <property type="nucleotide sequence ID" value="NZ_JBHSON010000101.1"/>
</dbReference>
<sequence>MDLESELRHAMAEQVAEAAAPPSLVADVRRRHRRRVTRIRVTVGVAAAAVAVAAVAPGYQSFRAETVGSKGEPDNKGGTVATSQPDRAPAPALPEASPSPDESGAATPKKPADRDGDGPERKPSTGGGDGAVRLPSWVTFLPSGLAEDAPCASRAEGKNRVTTCRWAGSGGWAEVKVVRGSGMSGPEDLITAPSMPKPSSVRGIKALTTERPDSGRQIAWLERPGVGVVVAAGGGAARDQLMRIAEGVRP</sequence>
<feature type="region of interest" description="Disordered" evidence="1">
    <location>
        <begin position="65"/>
        <end position="135"/>
    </location>
</feature>
<organism evidence="3 4">
    <name type="scientific">Actinomadura rugatobispora</name>
    <dbReference type="NCBI Taxonomy" id="1994"/>
    <lineage>
        <taxon>Bacteria</taxon>
        <taxon>Bacillati</taxon>
        <taxon>Actinomycetota</taxon>
        <taxon>Actinomycetes</taxon>
        <taxon>Streptosporangiales</taxon>
        <taxon>Thermomonosporaceae</taxon>
        <taxon>Actinomadura</taxon>
    </lineage>
</organism>
<protein>
    <submittedName>
        <fullName evidence="3">Uncharacterized protein</fullName>
    </submittedName>
</protein>
<dbReference type="EMBL" id="JBHSON010000101">
    <property type="protein sequence ID" value="MFC5753024.1"/>
    <property type="molecule type" value="Genomic_DNA"/>
</dbReference>
<keyword evidence="4" id="KW-1185">Reference proteome</keyword>